<evidence type="ECO:0000313" key="4">
    <source>
        <dbReference type="Proteomes" id="UP001497457"/>
    </source>
</evidence>
<dbReference type="Pfam" id="PF12937">
    <property type="entry name" value="F-box-like"/>
    <property type="match status" value="1"/>
</dbReference>
<organism evidence="3 4">
    <name type="scientific">Urochloa decumbens</name>
    <dbReference type="NCBI Taxonomy" id="240449"/>
    <lineage>
        <taxon>Eukaryota</taxon>
        <taxon>Viridiplantae</taxon>
        <taxon>Streptophyta</taxon>
        <taxon>Embryophyta</taxon>
        <taxon>Tracheophyta</taxon>
        <taxon>Spermatophyta</taxon>
        <taxon>Magnoliopsida</taxon>
        <taxon>Liliopsida</taxon>
        <taxon>Poales</taxon>
        <taxon>Poaceae</taxon>
        <taxon>PACMAD clade</taxon>
        <taxon>Panicoideae</taxon>
        <taxon>Panicodae</taxon>
        <taxon>Paniceae</taxon>
        <taxon>Melinidinae</taxon>
        <taxon>Urochloa</taxon>
    </lineage>
</organism>
<dbReference type="InterPro" id="IPR005174">
    <property type="entry name" value="KIB1-4_b-propeller"/>
</dbReference>
<evidence type="ECO:0008006" key="5">
    <source>
        <dbReference type="Google" id="ProtNLM"/>
    </source>
</evidence>
<feature type="domain" description="KIB1-4 beta-propeller" evidence="1">
    <location>
        <begin position="136"/>
        <end position="430"/>
    </location>
</feature>
<proteinExistence type="predicted"/>
<gene>
    <name evidence="3" type="ORF">URODEC1_LOCUS89077</name>
</gene>
<dbReference type="PANTHER" id="PTHR33110:SF138">
    <property type="entry name" value="DUF295 DOMAIN-CONTAINING PROTEIN"/>
    <property type="match status" value="1"/>
</dbReference>
<dbReference type="Gene3D" id="1.20.1280.50">
    <property type="match status" value="1"/>
</dbReference>
<dbReference type="EMBL" id="OZ075145">
    <property type="protein sequence ID" value="CAL5045961.1"/>
    <property type="molecule type" value="Genomic_DNA"/>
</dbReference>
<accession>A0ABC9DUF2</accession>
<dbReference type="InterPro" id="IPR001810">
    <property type="entry name" value="F-box_dom"/>
</dbReference>
<dbReference type="PANTHER" id="PTHR33110">
    <property type="entry name" value="F-BOX/KELCH-REPEAT PROTEIN-RELATED"/>
    <property type="match status" value="1"/>
</dbReference>
<protein>
    <recommendedName>
        <fullName evidence="5">DUF295 domain-containing protein</fullName>
    </recommendedName>
</protein>
<sequence length="465" mass="51632">MQGSSLLHPFTTCPSAFPSLPVSAGELLHSSSLAGELQVRPPAVLLGCGGRRARLHLLPLPGGHGRHLSPTWMMAAAEFLSWSDLPPELLGLVLKCLPSLADRVRLRAVCHPWRSNARLQTLPPPLPWLTLLDGTFLSIPDGEIIKLAVPDDARCCGSIDNWLFLMQVHGGCSLMNPFSKATLDLPNLTTFWGQAGSMDSDINPLFYKVVVPSPLDSSPESLVAVLILDNDNRSTVCICQPPVATDLFRRRGMGHCRYLYDIAFFNGKLYGVPFGDELVIFEIGYDFASKPKISSTECIINAWDVLPDLPQSLSREKVYMLRKYLVECCGRLLMVGRFIHNDGPFSTSLSFEHHRTVAFDVFEADLSTNPGQWRRVSKLGGQALFVGQHSSKSFAVELYNGVQEDCIYFICDYPRKVHAADPLRDSGVYNLRNGMITPLLPQTTTLPQHHDGQWRPTWFFPADSI</sequence>
<reference evidence="4" key="1">
    <citation type="submission" date="2024-06" db="EMBL/GenBank/DDBJ databases">
        <authorList>
            <person name="Ryan C."/>
        </authorList>
    </citation>
    <scope>NUCLEOTIDE SEQUENCE [LARGE SCALE GENOMIC DNA]</scope>
</reference>
<evidence type="ECO:0000259" key="1">
    <source>
        <dbReference type="Pfam" id="PF03478"/>
    </source>
</evidence>
<dbReference type="Pfam" id="PF03478">
    <property type="entry name" value="Beta-prop_KIB1-4"/>
    <property type="match status" value="1"/>
</dbReference>
<dbReference type="AlphaFoldDB" id="A0ABC9DUF2"/>
<dbReference type="SUPFAM" id="SSF81383">
    <property type="entry name" value="F-box domain"/>
    <property type="match status" value="1"/>
</dbReference>
<evidence type="ECO:0000259" key="2">
    <source>
        <dbReference type="Pfam" id="PF12937"/>
    </source>
</evidence>
<dbReference type="Proteomes" id="UP001497457">
    <property type="component" value="Chromosome 35b"/>
</dbReference>
<dbReference type="CDD" id="cd09917">
    <property type="entry name" value="F-box_SF"/>
    <property type="match status" value="1"/>
</dbReference>
<feature type="domain" description="F-box" evidence="2">
    <location>
        <begin position="82"/>
        <end position="117"/>
    </location>
</feature>
<name>A0ABC9DUF2_9POAL</name>
<reference evidence="3 4" key="2">
    <citation type="submission" date="2024-10" db="EMBL/GenBank/DDBJ databases">
        <authorList>
            <person name="Ryan C."/>
        </authorList>
    </citation>
    <scope>NUCLEOTIDE SEQUENCE [LARGE SCALE GENOMIC DNA]</scope>
</reference>
<keyword evidence="4" id="KW-1185">Reference proteome</keyword>
<dbReference type="InterPro" id="IPR036047">
    <property type="entry name" value="F-box-like_dom_sf"/>
</dbReference>
<evidence type="ECO:0000313" key="3">
    <source>
        <dbReference type="EMBL" id="CAL5045961.1"/>
    </source>
</evidence>